<dbReference type="InterPro" id="IPR009908">
    <property type="entry name" value="Methylamine_util_MauE"/>
</dbReference>
<reference evidence="7 8" key="1">
    <citation type="submission" date="2014-12" db="EMBL/GenBank/DDBJ databases">
        <title>Genome assembly of Enhygromyxa salina DSM 15201.</title>
        <authorList>
            <person name="Sharma G."/>
            <person name="Subramanian S."/>
        </authorList>
    </citation>
    <scope>NUCLEOTIDE SEQUENCE [LARGE SCALE GENOMIC DNA]</scope>
    <source>
        <strain evidence="7 8">DSM 15201</strain>
    </source>
</reference>
<keyword evidence="2 5" id="KW-0812">Transmembrane</keyword>
<dbReference type="GO" id="GO:0030416">
    <property type="term" value="P:methylamine metabolic process"/>
    <property type="evidence" value="ECO:0007669"/>
    <property type="project" value="InterPro"/>
</dbReference>
<evidence type="ECO:0000259" key="6">
    <source>
        <dbReference type="Pfam" id="PF07291"/>
    </source>
</evidence>
<evidence type="ECO:0000256" key="3">
    <source>
        <dbReference type="ARBA" id="ARBA00022989"/>
    </source>
</evidence>
<organism evidence="7 8">
    <name type="scientific">Enhygromyxa salina</name>
    <dbReference type="NCBI Taxonomy" id="215803"/>
    <lineage>
        <taxon>Bacteria</taxon>
        <taxon>Pseudomonadati</taxon>
        <taxon>Myxococcota</taxon>
        <taxon>Polyangia</taxon>
        <taxon>Nannocystales</taxon>
        <taxon>Nannocystaceae</taxon>
        <taxon>Enhygromyxa</taxon>
    </lineage>
</organism>
<accession>A0A0C1Z4T2</accession>
<evidence type="ECO:0000256" key="2">
    <source>
        <dbReference type="ARBA" id="ARBA00022692"/>
    </source>
</evidence>
<evidence type="ECO:0000256" key="1">
    <source>
        <dbReference type="ARBA" id="ARBA00004141"/>
    </source>
</evidence>
<evidence type="ECO:0000313" key="7">
    <source>
        <dbReference type="EMBL" id="KIG12659.1"/>
    </source>
</evidence>
<dbReference type="PANTHER" id="PTHR36974:SF1">
    <property type="entry name" value="DOXX FAMILY MEMBRANE PROTEIN"/>
    <property type="match status" value="1"/>
</dbReference>
<feature type="transmembrane region" description="Helical" evidence="5">
    <location>
        <begin position="107"/>
        <end position="125"/>
    </location>
</feature>
<comment type="subcellular location">
    <subcellularLocation>
        <location evidence="1">Membrane</location>
        <topology evidence="1">Multi-pass membrane protein</topology>
    </subcellularLocation>
</comment>
<feature type="transmembrane region" description="Helical" evidence="5">
    <location>
        <begin position="41"/>
        <end position="64"/>
    </location>
</feature>
<keyword evidence="4 5" id="KW-0472">Membrane</keyword>
<dbReference type="EMBL" id="JMCC02000122">
    <property type="protein sequence ID" value="KIG12659.1"/>
    <property type="molecule type" value="Genomic_DNA"/>
</dbReference>
<feature type="transmembrane region" description="Helical" evidence="5">
    <location>
        <begin position="71"/>
        <end position="92"/>
    </location>
</feature>
<evidence type="ECO:0000256" key="5">
    <source>
        <dbReference type="SAM" id="Phobius"/>
    </source>
</evidence>
<dbReference type="PANTHER" id="PTHR36974">
    <property type="entry name" value="MEMBRANE PROTEIN-RELATED"/>
    <property type="match status" value="1"/>
</dbReference>
<dbReference type="RefSeq" id="WP_052557280.1">
    <property type="nucleotide sequence ID" value="NZ_JMCC02000122.1"/>
</dbReference>
<protein>
    <recommendedName>
        <fullName evidence="6">Methylamine utilisation protein MauE domain-containing protein</fullName>
    </recommendedName>
</protein>
<gene>
    <name evidence="7" type="ORF">DB30_01147</name>
</gene>
<sequence>MSARQRQVKAVFRTLLGVLMVLAGAMHFLNPELYLAMMPDYLPLHAAAVYVSGVVEIALGIALFVPKTRALAGWGLIALYLAVLPANIWMATEGVQPPGLEMSPTAAWLRLPIQGVLMFWAWAVSRPNADAEATSPDSE</sequence>
<evidence type="ECO:0000256" key="4">
    <source>
        <dbReference type="ARBA" id="ARBA00023136"/>
    </source>
</evidence>
<dbReference type="Proteomes" id="UP000031599">
    <property type="component" value="Unassembled WGS sequence"/>
</dbReference>
<comment type="caution">
    <text evidence="7">The sequence shown here is derived from an EMBL/GenBank/DDBJ whole genome shotgun (WGS) entry which is preliminary data.</text>
</comment>
<feature type="transmembrane region" description="Helical" evidence="5">
    <location>
        <begin position="12"/>
        <end position="29"/>
    </location>
</feature>
<dbReference type="AlphaFoldDB" id="A0A0C1Z4T2"/>
<dbReference type="Pfam" id="PF07291">
    <property type="entry name" value="MauE"/>
    <property type="match status" value="1"/>
</dbReference>
<keyword evidence="3 5" id="KW-1133">Transmembrane helix</keyword>
<dbReference type="GO" id="GO:0016020">
    <property type="term" value="C:membrane"/>
    <property type="evidence" value="ECO:0007669"/>
    <property type="project" value="UniProtKB-SubCell"/>
</dbReference>
<evidence type="ECO:0000313" key="8">
    <source>
        <dbReference type="Proteomes" id="UP000031599"/>
    </source>
</evidence>
<proteinExistence type="predicted"/>
<feature type="domain" description="Methylamine utilisation protein MauE" evidence="6">
    <location>
        <begin position="8"/>
        <end position="83"/>
    </location>
</feature>
<name>A0A0C1Z4T2_9BACT</name>